<reference evidence="1 2" key="1">
    <citation type="journal article" date="2015" name="Genome Biol. Evol.">
        <title>Comparative Genomics of a Bacterivorous Green Alga Reveals Evolutionary Causalities and Consequences of Phago-Mixotrophic Mode of Nutrition.</title>
        <authorList>
            <person name="Burns J.A."/>
            <person name="Paasch A."/>
            <person name="Narechania A."/>
            <person name="Kim E."/>
        </authorList>
    </citation>
    <scope>NUCLEOTIDE SEQUENCE [LARGE SCALE GENOMIC DNA]</scope>
    <source>
        <strain evidence="1 2">PLY_AMNH</strain>
    </source>
</reference>
<evidence type="ECO:0000313" key="1">
    <source>
        <dbReference type="EMBL" id="KAK3239870.1"/>
    </source>
</evidence>
<name>A0AAE0BQ61_9CHLO</name>
<evidence type="ECO:0000313" key="2">
    <source>
        <dbReference type="Proteomes" id="UP001190700"/>
    </source>
</evidence>
<protein>
    <submittedName>
        <fullName evidence="1">Uncharacterized protein</fullName>
    </submittedName>
</protein>
<organism evidence="1 2">
    <name type="scientific">Cymbomonas tetramitiformis</name>
    <dbReference type="NCBI Taxonomy" id="36881"/>
    <lineage>
        <taxon>Eukaryota</taxon>
        <taxon>Viridiplantae</taxon>
        <taxon>Chlorophyta</taxon>
        <taxon>Pyramimonadophyceae</taxon>
        <taxon>Pyramimonadales</taxon>
        <taxon>Pyramimonadaceae</taxon>
        <taxon>Cymbomonas</taxon>
    </lineage>
</organism>
<comment type="caution">
    <text evidence="1">The sequence shown here is derived from an EMBL/GenBank/DDBJ whole genome shotgun (WGS) entry which is preliminary data.</text>
</comment>
<dbReference type="EMBL" id="LGRX02033798">
    <property type="protein sequence ID" value="KAK3239870.1"/>
    <property type="molecule type" value="Genomic_DNA"/>
</dbReference>
<proteinExistence type="predicted"/>
<accession>A0AAE0BQ61</accession>
<dbReference type="AlphaFoldDB" id="A0AAE0BQ61"/>
<dbReference type="Proteomes" id="UP001190700">
    <property type="component" value="Unassembled WGS sequence"/>
</dbReference>
<sequence>MAALTLNPAACEWYPAHYQEFEEQDDLQYSTSPDCEALEEMRAMDEWVSLMADFEEVEEEHLNEMTK</sequence>
<keyword evidence="2" id="KW-1185">Reference proteome</keyword>
<gene>
    <name evidence="1" type="ORF">CYMTET_50231</name>
</gene>